<dbReference type="GO" id="GO:0005524">
    <property type="term" value="F:ATP binding"/>
    <property type="evidence" value="ECO:0007669"/>
    <property type="project" value="UniProtKB-KW"/>
</dbReference>
<name>A0A1W1E7Z5_9ZZZZ</name>
<protein>
    <submittedName>
        <fullName evidence="6">Hydroxymethylpyrimidine phosphate kinase ThiD</fullName>
        <ecNumber evidence="6">2.7.4.7</ecNumber>
    </submittedName>
</protein>
<dbReference type="SUPFAM" id="SSF53613">
    <property type="entry name" value="Ribokinase-like"/>
    <property type="match status" value="1"/>
</dbReference>
<dbReference type="FunFam" id="3.40.1190.20:FF:000003">
    <property type="entry name" value="Phosphomethylpyrimidine kinase ThiD"/>
    <property type="match status" value="1"/>
</dbReference>
<gene>
    <name evidence="6" type="ORF">MNB_SV-4-1161</name>
</gene>
<dbReference type="Gene3D" id="3.40.1190.20">
    <property type="match status" value="1"/>
</dbReference>
<dbReference type="GO" id="GO:0009228">
    <property type="term" value="P:thiamine biosynthetic process"/>
    <property type="evidence" value="ECO:0007669"/>
    <property type="project" value="InterPro"/>
</dbReference>
<evidence type="ECO:0000313" key="6">
    <source>
        <dbReference type="EMBL" id="SFV89981.1"/>
    </source>
</evidence>
<dbReference type="InterPro" id="IPR004399">
    <property type="entry name" value="HMP/HMP-P_kinase_dom"/>
</dbReference>
<dbReference type="GO" id="GO:0008972">
    <property type="term" value="F:phosphomethylpyrimidine kinase activity"/>
    <property type="evidence" value="ECO:0007669"/>
    <property type="project" value="UniProtKB-EC"/>
</dbReference>
<dbReference type="PANTHER" id="PTHR20858:SF17">
    <property type="entry name" value="HYDROXYMETHYLPYRIMIDINE_PHOSPHOMETHYLPYRIMIDINE KINASE THI20-RELATED"/>
    <property type="match status" value="1"/>
</dbReference>
<keyword evidence="3 6" id="KW-0418">Kinase</keyword>
<dbReference type="GO" id="GO:0005829">
    <property type="term" value="C:cytosol"/>
    <property type="evidence" value="ECO:0007669"/>
    <property type="project" value="TreeGrafter"/>
</dbReference>
<dbReference type="EC" id="2.7.4.7" evidence="6"/>
<proteinExistence type="predicted"/>
<dbReference type="GO" id="GO:0008902">
    <property type="term" value="F:hydroxymethylpyrimidine kinase activity"/>
    <property type="evidence" value="ECO:0007669"/>
    <property type="project" value="TreeGrafter"/>
</dbReference>
<keyword evidence="1 6" id="KW-0808">Transferase</keyword>
<reference evidence="6" key="1">
    <citation type="submission" date="2016-10" db="EMBL/GenBank/DDBJ databases">
        <authorList>
            <person name="de Groot N.N."/>
        </authorList>
    </citation>
    <scope>NUCLEOTIDE SEQUENCE</scope>
</reference>
<dbReference type="EMBL" id="FPIB01000007">
    <property type="protein sequence ID" value="SFV89981.1"/>
    <property type="molecule type" value="Genomic_DNA"/>
</dbReference>
<evidence type="ECO:0000256" key="2">
    <source>
        <dbReference type="ARBA" id="ARBA00022741"/>
    </source>
</evidence>
<dbReference type="AlphaFoldDB" id="A0A1W1E7Z5"/>
<dbReference type="InterPro" id="IPR013749">
    <property type="entry name" value="PM/HMP-P_kinase-1"/>
</dbReference>
<evidence type="ECO:0000256" key="1">
    <source>
        <dbReference type="ARBA" id="ARBA00022679"/>
    </source>
</evidence>
<dbReference type="Pfam" id="PF08543">
    <property type="entry name" value="Phos_pyr_kin"/>
    <property type="match status" value="1"/>
</dbReference>
<dbReference type="PANTHER" id="PTHR20858">
    <property type="entry name" value="PHOSPHOMETHYLPYRIMIDINE KINASE"/>
    <property type="match status" value="1"/>
</dbReference>
<dbReference type="CDD" id="cd01169">
    <property type="entry name" value="HMPP_kinase"/>
    <property type="match status" value="1"/>
</dbReference>
<accession>A0A1W1E7Z5</accession>
<keyword evidence="2" id="KW-0547">Nucleotide-binding</keyword>
<dbReference type="InterPro" id="IPR029056">
    <property type="entry name" value="Ribokinase-like"/>
</dbReference>
<sequence length="269" mass="28812">MISEHTPTVLSIAGYDPYGGAGIIMDTKTVHALGGYCVSTITAVTAQNATGVKAVEAVSISMLEAQLETLLEDTVIDAVKIGMLANTKTVETVAKILHRYRLSNVILDPVLVSSSGKVLLEPQAVKVMVDKLFPLCRLITPNLPEINALLGSDYQGTPKEVPKMAEALFAIGAKNLLLKGGHTVENEAADYLVETSSITRFATPRIETSHTHGTGCLLSSAIATYLADGLSLAQSIKSAKNFFYKKLKSSSALSLSYKRDTVKRKEPIF</sequence>
<keyword evidence="4" id="KW-0067">ATP-binding</keyword>
<evidence type="ECO:0000256" key="4">
    <source>
        <dbReference type="ARBA" id="ARBA00022840"/>
    </source>
</evidence>
<evidence type="ECO:0000256" key="3">
    <source>
        <dbReference type="ARBA" id="ARBA00022777"/>
    </source>
</evidence>
<organism evidence="6">
    <name type="scientific">hydrothermal vent metagenome</name>
    <dbReference type="NCBI Taxonomy" id="652676"/>
    <lineage>
        <taxon>unclassified sequences</taxon>
        <taxon>metagenomes</taxon>
        <taxon>ecological metagenomes</taxon>
    </lineage>
</organism>
<evidence type="ECO:0000259" key="5">
    <source>
        <dbReference type="Pfam" id="PF08543"/>
    </source>
</evidence>
<dbReference type="NCBIfam" id="TIGR00097">
    <property type="entry name" value="HMP-P_kinase"/>
    <property type="match status" value="1"/>
</dbReference>
<feature type="domain" description="Pyridoxamine kinase/Phosphomethylpyrimidine kinase" evidence="5">
    <location>
        <begin position="16"/>
        <end position="252"/>
    </location>
</feature>